<evidence type="ECO:0000313" key="4">
    <source>
        <dbReference type="Proteomes" id="UP000024329"/>
    </source>
</evidence>
<dbReference type="GO" id="GO:0003677">
    <property type="term" value="F:DNA binding"/>
    <property type="evidence" value="ECO:0007669"/>
    <property type="project" value="InterPro"/>
</dbReference>
<name>A0A031K5W2_9SPHN</name>
<dbReference type="InterPro" id="IPR013249">
    <property type="entry name" value="RNA_pol_sigma70_r4_t2"/>
</dbReference>
<dbReference type="InterPro" id="IPR000792">
    <property type="entry name" value="Tscrpt_reg_LuxR_C"/>
</dbReference>
<feature type="transmembrane region" description="Helical" evidence="1">
    <location>
        <begin position="142"/>
        <end position="162"/>
    </location>
</feature>
<keyword evidence="1" id="KW-1133">Transmembrane helix</keyword>
<keyword evidence="1" id="KW-0812">Transmembrane</keyword>
<protein>
    <submittedName>
        <fullName evidence="3">Transcriptional regulator, LuxR family</fullName>
    </submittedName>
</protein>
<evidence type="ECO:0000313" key="3">
    <source>
        <dbReference type="EMBL" id="EZP83997.1"/>
    </source>
</evidence>
<proteinExistence type="predicted"/>
<evidence type="ECO:0000259" key="2">
    <source>
        <dbReference type="PROSITE" id="PS50043"/>
    </source>
</evidence>
<dbReference type="AlphaFoldDB" id="A0A031K5W2"/>
<dbReference type="GO" id="GO:0006352">
    <property type="term" value="P:DNA-templated transcription initiation"/>
    <property type="evidence" value="ECO:0007669"/>
    <property type="project" value="InterPro"/>
</dbReference>
<keyword evidence="1" id="KW-0472">Membrane</keyword>
<reference evidence="3 4" key="1">
    <citation type="submission" date="2014-03" db="EMBL/GenBank/DDBJ databases">
        <title>Whole genome sequence of Novosphingobium resinovorum KF1.</title>
        <authorList>
            <person name="Gan H.M."/>
            <person name="Gan H.Y."/>
            <person name="Chew T.H."/>
            <person name="Savka M.A."/>
        </authorList>
    </citation>
    <scope>NUCLEOTIDE SEQUENCE [LARGE SCALE GENOMIC DNA]</scope>
    <source>
        <strain evidence="3 4">KF1</strain>
    </source>
</reference>
<dbReference type="GO" id="GO:0016987">
    <property type="term" value="F:sigma factor activity"/>
    <property type="evidence" value="ECO:0007669"/>
    <property type="project" value="InterPro"/>
</dbReference>
<dbReference type="Gene3D" id="1.10.10.10">
    <property type="entry name" value="Winged helix-like DNA-binding domain superfamily/Winged helix DNA-binding domain"/>
    <property type="match status" value="1"/>
</dbReference>
<dbReference type="SMART" id="SM00421">
    <property type="entry name" value="HTH_LUXR"/>
    <property type="match status" value="1"/>
</dbReference>
<dbReference type="SUPFAM" id="SSF46894">
    <property type="entry name" value="C-terminal effector domain of the bipartite response regulators"/>
    <property type="match status" value="1"/>
</dbReference>
<dbReference type="EMBL" id="JFYZ01000002">
    <property type="protein sequence ID" value="EZP83997.1"/>
    <property type="molecule type" value="Genomic_DNA"/>
</dbReference>
<sequence length="172" mass="18884">MNDSRSPHFGDAERWARLTEKQRACLDLLLERKSSKQIARILGIAKPTVDQRIATARAVLGAADRDEAALRYARLKTVYDPVIHDPARIPLPTRLVPSHFPNGDPAETIALKDGAFITEGPSASQPPFGDLWRPDHSLSKRVMMMAAMLVMAVILILAGLAIGRELTRLISG</sequence>
<evidence type="ECO:0000256" key="1">
    <source>
        <dbReference type="SAM" id="Phobius"/>
    </source>
</evidence>
<comment type="caution">
    <text evidence="3">The sequence shown here is derived from an EMBL/GenBank/DDBJ whole genome shotgun (WGS) entry which is preliminary data.</text>
</comment>
<dbReference type="InterPro" id="IPR036388">
    <property type="entry name" value="WH-like_DNA-bd_sf"/>
</dbReference>
<dbReference type="PROSITE" id="PS50043">
    <property type="entry name" value="HTH_LUXR_2"/>
    <property type="match status" value="1"/>
</dbReference>
<dbReference type="InterPro" id="IPR016032">
    <property type="entry name" value="Sig_transdc_resp-reg_C-effctor"/>
</dbReference>
<dbReference type="PATRIC" id="fig|158500.4.peg.1223"/>
<feature type="domain" description="HTH luxR-type" evidence="2">
    <location>
        <begin position="11"/>
        <end position="76"/>
    </location>
</feature>
<dbReference type="Proteomes" id="UP000024329">
    <property type="component" value="Unassembled WGS sequence"/>
</dbReference>
<dbReference type="Pfam" id="PF08281">
    <property type="entry name" value="Sigma70_r4_2"/>
    <property type="match status" value="1"/>
</dbReference>
<dbReference type="eggNOG" id="COG2197">
    <property type="taxonomic scope" value="Bacteria"/>
</dbReference>
<organism evidence="3 4">
    <name type="scientific">Novosphingobium resinovorum</name>
    <dbReference type="NCBI Taxonomy" id="158500"/>
    <lineage>
        <taxon>Bacteria</taxon>
        <taxon>Pseudomonadati</taxon>
        <taxon>Pseudomonadota</taxon>
        <taxon>Alphaproteobacteria</taxon>
        <taxon>Sphingomonadales</taxon>
        <taxon>Sphingomonadaceae</taxon>
        <taxon>Novosphingobium</taxon>
    </lineage>
</organism>
<accession>A0A031K5W2</accession>
<gene>
    <name evidence="3" type="ORF">BV97_01190</name>
</gene>